<reference evidence="1" key="1">
    <citation type="submission" date="2023-03" db="EMBL/GenBank/DDBJ databases">
        <title>Actinoallomurus iriomotensis NBRC 103684.</title>
        <authorList>
            <person name="Ichikawa N."/>
            <person name="Sato H."/>
            <person name="Tonouchi N."/>
        </authorList>
    </citation>
    <scope>NUCLEOTIDE SEQUENCE</scope>
    <source>
        <strain evidence="1">NBRC 103684</strain>
    </source>
</reference>
<dbReference type="EMBL" id="BSTK01000023">
    <property type="protein sequence ID" value="GLY91966.1"/>
    <property type="molecule type" value="Genomic_DNA"/>
</dbReference>
<comment type="caution">
    <text evidence="1">The sequence shown here is derived from an EMBL/GenBank/DDBJ whole genome shotgun (WGS) entry which is preliminary data.</text>
</comment>
<organism evidence="1 2">
    <name type="scientific">Actinoallomurus iriomotensis</name>
    <dbReference type="NCBI Taxonomy" id="478107"/>
    <lineage>
        <taxon>Bacteria</taxon>
        <taxon>Bacillati</taxon>
        <taxon>Actinomycetota</taxon>
        <taxon>Actinomycetes</taxon>
        <taxon>Streptosporangiales</taxon>
        <taxon>Thermomonosporaceae</taxon>
        <taxon>Actinoallomurus</taxon>
    </lineage>
</organism>
<gene>
    <name evidence="1" type="ORF">Airi02_098940</name>
</gene>
<dbReference type="InterPro" id="IPR049735">
    <property type="entry name" value="NovE/LmbU-like"/>
</dbReference>
<evidence type="ECO:0000313" key="2">
    <source>
        <dbReference type="Proteomes" id="UP001165074"/>
    </source>
</evidence>
<accession>A0A9W6SE77</accession>
<protein>
    <recommendedName>
        <fullName evidence="3">LmbU</fullName>
    </recommendedName>
</protein>
<evidence type="ECO:0008006" key="3">
    <source>
        <dbReference type="Google" id="ProtNLM"/>
    </source>
</evidence>
<proteinExistence type="predicted"/>
<dbReference type="AlphaFoldDB" id="A0A9W6SE77"/>
<dbReference type="Proteomes" id="UP001165074">
    <property type="component" value="Unassembled WGS sequence"/>
</dbReference>
<keyword evidence="2" id="KW-1185">Reference proteome</keyword>
<sequence>MTMTVAANGDKRLSLDKRALTRRTSLTLPDAMPLDSWVSVGQEIAVISDASAWWLADWLIYGRETYPDRYRHAIDRTGLSYQTLRNYAWIARAFPVSRRRDKLSMQHHAEVVTLVAEEQDEWLDQAEHHGWSVAELRRRLRGGRSVAAPEDEVSTFVLKMNIDSERQRRWEQAAEMSGSDLAYWVSKALDEAAVAALRSEERG</sequence>
<evidence type="ECO:0000313" key="1">
    <source>
        <dbReference type="EMBL" id="GLY91966.1"/>
    </source>
</evidence>
<name>A0A9W6SE77_9ACTN</name>
<dbReference type="NCBIfam" id="NF038070">
    <property type="entry name" value="LmbU_fam_TF"/>
    <property type="match status" value="1"/>
</dbReference>